<proteinExistence type="predicted"/>
<accession>A0A0J0XBD9</accession>
<evidence type="ECO:0000313" key="3">
    <source>
        <dbReference type="Proteomes" id="UP000053611"/>
    </source>
</evidence>
<dbReference type="AlphaFoldDB" id="A0A0J0XBD9"/>
<protein>
    <submittedName>
        <fullName evidence="2">Uncharacterized protein</fullName>
    </submittedName>
</protein>
<dbReference type="RefSeq" id="XP_018274871.1">
    <property type="nucleotide sequence ID" value="XM_018424684.1"/>
</dbReference>
<dbReference type="Proteomes" id="UP000053611">
    <property type="component" value="Unassembled WGS sequence"/>
</dbReference>
<organism evidence="2 3">
    <name type="scientific">Cutaneotrichosporon oleaginosum</name>
    <dbReference type="NCBI Taxonomy" id="879819"/>
    <lineage>
        <taxon>Eukaryota</taxon>
        <taxon>Fungi</taxon>
        <taxon>Dikarya</taxon>
        <taxon>Basidiomycota</taxon>
        <taxon>Agaricomycotina</taxon>
        <taxon>Tremellomycetes</taxon>
        <taxon>Trichosporonales</taxon>
        <taxon>Trichosporonaceae</taxon>
        <taxon>Cutaneotrichosporon</taxon>
    </lineage>
</organism>
<reference evidence="2 3" key="1">
    <citation type="submission" date="2015-03" db="EMBL/GenBank/DDBJ databases">
        <title>Genomics and transcriptomics of the oil-accumulating basidiomycete yeast T. oleaginosus allow insights into substrate utilization and the diverse evolutionary trajectories of mating systems in fungi.</title>
        <authorList>
            <consortium name="DOE Joint Genome Institute"/>
            <person name="Kourist R."/>
            <person name="Kracht O."/>
            <person name="Bracharz F."/>
            <person name="Lipzen A."/>
            <person name="Nolan M."/>
            <person name="Ohm R."/>
            <person name="Grigoriev I."/>
            <person name="Sun S."/>
            <person name="Heitman J."/>
            <person name="Bruck T."/>
            <person name="Nowrousian M."/>
        </authorList>
    </citation>
    <scope>NUCLEOTIDE SEQUENCE [LARGE SCALE GENOMIC DNA]</scope>
    <source>
        <strain evidence="2 3">IBC0246</strain>
    </source>
</reference>
<gene>
    <name evidence="2" type="ORF">CC85DRAFT_289571</name>
</gene>
<keyword evidence="3" id="KW-1185">Reference proteome</keyword>
<feature type="region of interest" description="Disordered" evidence="1">
    <location>
        <begin position="1"/>
        <end position="21"/>
    </location>
</feature>
<sequence length="92" mass="9755">MTRGPTSVSRELRTANGERRTANAASPCLDLIACFLAILPCRSAAPDGRLSCGSAFPVDASASKLPEHGEQRYTLTPAPHLYMLLPTPSATE</sequence>
<dbReference type="GeneID" id="28985287"/>
<evidence type="ECO:0000313" key="2">
    <source>
        <dbReference type="EMBL" id="KLT38380.1"/>
    </source>
</evidence>
<name>A0A0J0XBD9_9TREE</name>
<dbReference type="EMBL" id="KQ087313">
    <property type="protein sequence ID" value="KLT38380.1"/>
    <property type="molecule type" value="Genomic_DNA"/>
</dbReference>
<evidence type="ECO:0000256" key="1">
    <source>
        <dbReference type="SAM" id="MobiDB-lite"/>
    </source>
</evidence>
<feature type="compositionally biased region" description="Basic and acidic residues" evidence="1">
    <location>
        <begin position="10"/>
        <end position="21"/>
    </location>
</feature>